<keyword evidence="11" id="KW-0175">Coiled coil</keyword>
<dbReference type="InterPro" id="IPR045120">
    <property type="entry name" value="Suco/Slp1-like"/>
</dbReference>
<dbReference type="PANTHER" id="PTHR12953">
    <property type="entry name" value="MEMBRANE PROTEIN CH1 RELATED"/>
    <property type="match status" value="1"/>
</dbReference>
<evidence type="ECO:0000256" key="7">
    <source>
        <dbReference type="ARBA" id="ARBA00023180"/>
    </source>
</evidence>
<feature type="region of interest" description="Disordered" evidence="12">
    <location>
        <begin position="620"/>
        <end position="691"/>
    </location>
</feature>
<dbReference type="EMBL" id="WJQU01000001">
    <property type="protein sequence ID" value="KAJ6650073.1"/>
    <property type="molecule type" value="Genomic_DNA"/>
</dbReference>
<evidence type="ECO:0000256" key="5">
    <source>
        <dbReference type="ARBA" id="ARBA00022989"/>
    </source>
</evidence>
<dbReference type="OrthoDB" id="266334at2759"/>
<dbReference type="Proteomes" id="UP001151699">
    <property type="component" value="Chromosome A"/>
</dbReference>
<feature type="compositionally biased region" description="Low complexity" evidence="12">
    <location>
        <begin position="1083"/>
        <end position="1099"/>
    </location>
</feature>
<keyword evidence="3" id="KW-0732">Signal</keyword>
<accession>A0A9Q0NH06</accession>
<dbReference type="Pfam" id="PF07738">
    <property type="entry name" value="Sad1_UNC"/>
    <property type="match status" value="1"/>
</dbReference>
<dbReference type="PROSITE" id="PS51469">
    <property type="entry name" value="SUN"/>
    <property type="match status" value="1"/>
</dbReference>
<dbReference type="Gene3D" id="2.60.120.260">
    <property type="entry name" value="Galactose-binding domain-like"/>
    <property type="match status" value="1"/>
</dbReference>
<evidence type="ECO:0000256" key="1">
    <source>
        <dbReference type="ARBA" id="ARBA00004389"/>
    </source>
</evidence>
<evidence type="ECO:0000313" key="15">
    <source>
        <dbReference type="EMBL" id="KAJ6650073.1"/>
    </source>
</evidence>
<feature type="coiled-coil region" evidence="11">
    <location>
        <begin position="198"/>
        <end position="225"/>
    </location>
</feature>
<dbReference type="GO" id="GO:0005789">
    <property type="term" value="C:endoplasmic reticulum membrane"/>
    <property type="evidence" value="ECO:0007669"/>
    <property type="project" value="UniProtKB-SubCell"/>
</dbReference>
<evidence type="ECO:0000256" key="3">
    <source>
        <dbReference type="ARBA" id="ARBA00022729"/>
    </source>
</evidence>
<evidence type="ECO:0000256" key="10">
    <source>
        <dbReference type="ARBA" id="ARBA00064635"/>
    </source>
</evidence>
<keyword evidence="4" id="KW-0256">Endoplasmic reticulum</keyword>
<gene>
    <name evidence="15" type="primary">SUCO</name>
    <name evidence="15" type="ORF">Bhyg_05316</name>
</gene>
<evidence type="ECO:0000256" key="2">
    <source>
        <dbReference type="ARBA" id="ARBA00022692"/>
    </source>
</evidence>
<feature type="coiled-coil region" evidence="11">
    <location>
        <begin position="765"/>
        <end position="808"/>
    </location>
</feature>
<evidence type="ECO:0000256" key="6">
    <source>
        <dbReference type="ARBA" id="ARBA00023136"/>
    </source>
</evidence>
<dbReference type="AlphaFoldDB" id="A0A9Q0NH06"/>
<organism evidence="15 16">
    <name type="scientific">Pseudolycoriella hygida</name>
    <dbReference type="NCBI Taxonomy" id="35572"/>
    <lineage>
        <taxon>Eukaryota</taxon>
        <taxon>Metazoa</taxon>
        <taxon>Ecdysozoa</taxon>
        <taxon>Arthropoda</taxon>
        <taxon>Hexapoda</taxon>
        <taxon>Insecta</taxon>
        <taxon>Pterygota</taxon>
        <taxon>Neoptera</taxon>
        <taxon>Endopterygota</taxon>
        <taxon>Diptera</taxon>
        <taxon>Nematocera</taxon>
        <taxon>Sciaroidea</taxon>
        <taxon>Sciaridae</taxon>
        <taxon>Pseudolycoriella</taxon>
    </lineage>
</organism>
<feature type="domain" description="SUN" evidence="14">
    <location>
        <begin position="218"/>
        <end position="378"/>
    </location>
</feature>
<feature type="transmembrane region" description="Helical" evidence="13">
    <location>
        <begin position="35"/>
        <end position="59"/>
    </location>
</feature>
<feature type="region of interest" description="Disordered" evidence="12">
    <location>
        <begin position="1007"/>
        <end position="1099"/>
    </location>
</feature>
<comment type="caution">
    <text evidence="15">The sequence shown here is derived from an EMBL/GenBank/DDBJ whole genome shotgun (WGS) entry which is preliminary data.</text>
</comment>
<dbReference type="PANTHER" id="PTHR12953:SF0">
    <property type="entry name" value="SUN DOMAIN-CONTAINING OSSIFICATION FACTOR"/>
    <property type="match status" value="1"/>
</dbReference>
<reference evidence="15" key="1">
    <citation type="submission" date="2022-07" db="EMBL/GenBank/DDBJ databases">
        <authorList>
            <person name="Trinca V."/>
            <person name="Uliana J.V.C."/>
            <person name="Torres T.T."/>
            <person name="Ward R.J."/>
            <person name="Monesi N."/>
        </authorList>
    </citation>
    <scope>NUCLEOTIDE SEQUENCE</scope>
    <source>
        <strain evidence="15">HSMRA1968</strain>
        <tissue evidence="15">Whole embryos</tissue>
    </source>
</reference>
<proteinExistence type="inferred from homology"/>
<keyword evidence="16" id="KW-1185">Reference proteome</keyword>
<dbReference type="GO" id="GO:0034975">
    <property type="term" value="P:protein folding in endoplasmic reticulum"/>
    <property type="evidence" value="ECO:0007669"/>
    <property type="project" value="TreeGrafter"/>
</dbReference>
<evidence type="ECO:0000256" key="9">
    <source>
        <dbReference type="ARBA" id="ARBA00061226"/>
    </source>
</evidence>
<sequence>MKNNDSSGIAEAVLLDSISTNSGINGIVQMKNMTIFLSFCWILWISQIFAISTMFHYGILETPATAPILTLVEKISDINMEPVIEDDNEDFGNNNTQSLPTELPNDSLKSIDTIYDFNTDRTTLTQQTLPTTTVPIEDEDVVRDLPPDEQVNMINDSGGVEVEETKAKASEVMEANAVDKTEVNLNLTEEENQIPVFSEWAQKQLEEAEKKLEKESVNTSTMNKNSTKGHKTPVVKLRAKNYASPDCGAKIIAANSEASSTGSVLTATKDEYLLSPCTSRIWFVVELCEAIQAEIIDLANFELFSSSPKNFTVSVSNRFPTREWSNAGRFTAKDERDIQSFDLFPHLFGKYVRVDIHSHYNSEHFCPISLFRVYGTSEFEAFETENRVHSVDDDNDEEDEIMLGDQKHDENNIFKSASDVVMSIVKKAAASFAKPNDDEINKKTDNESKLVQGSKCVTPSFTFMCKHCTESMAAKVNKLLNCEMQVLNRIMRATVIRRSIYKSQICANLVGLELGLSCSSEHYSDDVSSSSLADMSRDYVSHLFPVSYIAAMCNILGVVHKKLKNVSYVAEKNGGKDGTNLTIDVMGVDKLLTPSIVQTNENDELENKENVFVETAKAFDPLEEQLREQHSSRNDTAGNRKTEETISTQIQAPSIDLELVESNTNTPADSSERKESMELNENKIQTPSPINDTNDFKLDVINGSWENIENILSTPVPEMAEAEDNVNGALNHQTGQKVHSESVFLRLSNRIKALERNMSLSGQYLEELSRRYKKQVEELQLAFARSLNAAEEQAKRSFEREKQFYEQTQKLRDDLEYISQNFFSWTRIAIIFIGFAVLQISIILLVIKFWIRKYLQRIGVHPQNCNQRGDLEHTKRRPSEEALHISGTYKDLMINDGVVDINPDYEEYDSFLETKKKGKPKNRRLLNVKRAMSLDPVGLKRQNSSSGDLEQLKLLYANADRSINETPLLDENYDIYGPGTDLAYNEYMPDGPSGDNANSQNTALSTNLNKKQKSRRLSSPAFLKSPFSRQNSKKTETTTGWEWYRLKRGTNTSQHNQPKSKSESPEVRMNGFGAKLSSTNRQSSSDSLRTTSSTTQTICSEKKPGSFRKILKKYLLVYVLVFKKNLEKDTFKF</sequence>
<protein>
    <submittedName>
        <fullName evidence="15">SUN domain-containing ossification factor</fullName>
    </submittedName>
</protein>
<name>A0A9Q0NH06_9DIPT</name>
<comment type="subunit">
    <text evidence="10">Interacts with EMP65.</text>
</comment>
<comment type="subcellular location">
    <subcellularLocation>
        <location evidence="8">Endomembrane system</location>
        <topology evidence="8">Single-pass type I membrane protein</topology>
    </subcellularLocation>
    <subcellularLocation>
        <location evidence="1">Endoplasmic reticulum membrane</location>
        <topology evidence="1">Single-pass membrane protein</topology>
    </subcellularLocation>
</comment>
<keyword evidence="5 13" id="KW-1133">Transmembrane helix</keyword>
<feature type="compositionally biased region" description="Polar residues" evidence="12">
    <location>
        <begin position="1049"/>
        <end position="1059"/>
    </location>
</feature>
<evidence type="ECO:0000259" key="14">
    <source>
        <dbReference type="PROSITE" id="PS51469"/>
    </source>
</evidence>
<evidence type="ECO:0000256" key="12">
    <source>
        <dbReference type="SAM" id="MobiDB-lite"/>
    </source>
</evidence>
<evidence type="ECO:0000256" key="11">
    <source>
        <dbReference type="SAM" id="Coils"/>
    </source>
</evidence>
<evidence type="ECO:0000256" key="8">
    <source>
        <dbReference type="ARBA" id="ARBA00046288"/>
    </source>
</evidence>
<feature type="transmembrane region" description="Helical" evidence="13">
    <location>
        <begin position="828"/>
        <end position="851"/>
    </location>
</feature>
<keyword evidence="2 13" id="KW-0812">Transmembrane</keyword>
<evidence type="ECO:0000256" key="4">
    <source>
        <dbReference type="ARBA" id="ARBA00022824"/>
    </source>
</evidence>
<feature type="compositionally biased region" description="Basic and acidic residues" evidence="12">
    <location>
        <begin position="624"/>
        <end position="644"/>
    </location>
</feature>
<dbReference type="FunFam" id="2.60.120.260:FF:000099">
    <property type="entry name" value="Uncharacterized protein, isoform C"/>
    <property type="match status" value="1"/>
</dbReference>
<feature type="compositionally biased region" description="Basic and acidic residues" evidence="12">
    <location>
        <begin position="670"/>
        <end position="681"/>
    </location>
</feature>
<evidence type="ECO:0000313" key="16">
    <source>
        <dbReference type="Proteomes" id="UP001151699"/>
    </source>
</evidence>
<dbReference type="InterPro" id="IPR012919">
    <property type="entry name" value="SUN_dom"/>
</dbReference>
<comment type="similarity">
    <text evidence="9">Belongs to the SLP1 family.</text>
</comment>
<evidence type="ECO:0000256" key="13">
    <source>
        <dbReference type="SAM" id="Phobius"/>
    </source>
</evidence>
<keyword evidence="7" id="KW-0325">Glycoprotein</keyword>
<keyword evidence="6 13" id="KW-0472">Membrane</keyword>
<feature type="compositionally biased region" description="Polar residues" evidence="12">
    <location>
        <begin position="682"/>
        <end position="691"/>
    </location>
</feature>